<dbReference type="EMBL" id="AACS02000006">
    <property type="protein sequence ID" value="EAU80436.2"/>
    <property type="molecule type" value="Genomic_DNA"/>
</dbReference>
<gene>
    <name evidence="2" type="ORF">CC1G_12101</name>
</gene>
<dbReference type="OrthoDB" id="3207336at2759"/>
<protein>
    <submittedName>
        <fullName evidence="2">Uncharacterized protein</fullName>
    </submittedName>
</protein>
<sequence>MFQLGGKLGQQPTSGSSTLFGQPGWDIKTVHYVVLSALGQRETGVVYQDSAQTRSSRVTVEGVKGYVIVGLSEREAGTWDKRNQRNQRGHGQTGFLSEQLGHGRKGNRGHGQPGFLMTAGTGQPGSFCLADRDAGEQSTREAGTWGKRNQRNQRGHGQPGFLMTAGTGQPGSFCLADRDAGEQSTREAGTWGKRNQRNQRGHGQPGFLMTAGTGQPGSFCLADRDAGEQSTSGSGMASWVMKDAAFQRGQLVVLFACYQSSIENGFYRQTTQFANNPFFPPTGLMPKKIGQDPILGGPKDDITPLKKAGDVVISAQDAKTFDSENLTVPNTVKSPNAKFDVTLKVKNRNGDRFEIAGVAKKLHPTANDFEQQFFVTSRGGGLLFHAES</sequence>
<dbReference type="Proteomes" id="UP000001861">
    <property type="component" value="Unassembled WGS sequence"/>
</dbReference>
<dbReference type="HOGENOM" id="CLU_711753_0_0_1"/>
<evidence type="ECO:0000256" key="1">
    <source>
        <dbReference type="SAM" id="MobiDB-lite"/>
    </source>
</evidence>
<proteinExistence type="predicted"/>
<accession>A8PHA0</accession>
<comment type="caution">
    <text evidence="2">The sequence shown here is derived from an EMBL/GenBank/DDBJ whole genome shotgun (WGS) entry which is preliminary data.</text>
</comment>
<dbReference type="STRING" id="240176.A8PHA0"/>
<dbReference type="KEGG" id="cci:CC1G_12101"/>
<dbReference type="VEuPathDB" id="FungiDB:CC1G_12101"/>
<dbReference type="InParanoid" id="A8PHA0"/>
<feature type="region of interest" description="Disordered" evidence="1">
    <location>
        <begin position="78"/>
        <end position="110"/>
    </location>
</feature>
<dbReference type="RefSeq" id="XP_001841366.2">
    <property type="nucleotide sequence ID" value="XM_001841314.2"/>
</dbReference>
<dbReference type="SUPFAM" id="SSF54909">
    <property type="entry name" value="Dimeric alpha+beta barrel"/>
    <property type="match status" value="1"/>
</dbReference>
<feature type="region of interest" description="Disordered" evidence="1">
    <location>
        <begin position="1"/>
        <end position="20"/>
    </location>
</feature>
<dbReference type="AlphaFoldDB" id="A8PHA0"/>
<dbReference type="GeneID" id="6018051"/>
<feature type="compositionally biased region" description="Polar residues" evidence="1">
    <location>
        <begin position="10"/>
        <end position="20"/>
    </location>
</feature>
<evidence type="ECO:0000313" key="2">
    <source>
        <dbReference type="EMBL" id="EAU80436.2"/>
    </source>
</evidence>
<dbReference type="InterPro" id="IPR011008">
    <property type="entry name" value="Dimeric_a/b-barrel"/>
</dbReference>
<organism evidence="2 3">
    <name type="scientific">Coprinopsis cinerea (strain Okayama-7 / 130 / ATCC MYA-4618 / FGSC 9003)</name>
    <name type="common">Inky cap fungus</name>
    <name type="synonym">Hormographiella aspergillata</name>
    <dbReference type="NCBI Taxonomy" id="240176"/>
    <lineage>
        <taxon>Eukaryota</taxon>
        <taxon>Fungi</taxon>
        <taxon>Dikarya</taxon>
        <taxon>Basidiomycota</taxon>
        <taxon>Agaricomycotina</taxon>
        <taxon>Agaricomycetes</taxon>
        <taxon>Agaricomycetidae</taxon>
        <taxon>Agaricales</taxon>
        <taxon>Agaricineae</taxon>
        <taxon>Psathyrellaceae</taxon>
        <taxon>Coprinopsis</taxon>
    </lineage>
</organism>
<reference evidence="2 3" key="1">
    <citation type="journal article" date="2010" name="Proc. Natl. Acad. Sci. U.S.A.">
        <title>Insights into evolution of multicellular fungi from the assembled chromosomes of the mushroom Coprinopsis cinerea (Coprinus cinereus).</title>
        <authorList>
            <person name="Stajich J.E."/>
            <person name="Wilke S.K."/>
            <person name="Ahren D."/>
            <person name="Au C.H."/>
            <person name="Birren B.W."/>
            <person name="Borodovsky M."/>
            <person name="Burns C."/>
            <person name="Canback B."/>
            <person name="Casselton L.A."/>
            <person name="Cheng C.K."/>
            <person name="Deng J."/>
            <person name="Dietrich F.S."/>
            <person name="Fargo D.C."/>
            <person name="Farman M.L."/>
            <person name="Gathman A.C."/>
            <person name="Goldberg J."/>
            <person name="Guigo R."/>
            <person name="Hoegger P.J."/>
            <person name="Hooker J.B."/>
            <person name="Huggins A."/>
            <person name="James T.Y."/>
            <person name="Kamada T."/>
            <person name="Kilaru S."/>
            <person name="Kodira C."/>
            <person name="Kues U."/>
            <person name="Kupfer D."/>
            <person name="Kwan H.S."/>
            <person name="Lomsadze A."/>
            <person name="Li W."/>
            <person name="Lilly W.W."/>
            <person name="Ma L.J."/>
            <person name="Mackey A.J."/>
            <person name="Manning G."/>
            <person name="Martin F."/>
            <person name="Muraguchi H."/>
            <person name="Natvig D.O."/>
            <person name="Palmerini H."/>
            <person name="Ramesh M.A."/>
            <person name="Rehmeyer C.J."/>
            <person name="Roe B.A."/>
            <person name="Shenoy N."/>
            <person name="Stanke M."/>
            <person name="Ter-Hovhannisyan V."/>
            <person name="Tunlid A."/>
            <person name="Velagapudi R."/>
            <person name="Vision T.J."/>
            <person name="Zeng Q."/>
            <person name="Zolan M.E."/>
            <person name="Pukkila P.J."/>
        </authorList>
    </citation>
    <scope>NUCLEOTIDE SEQUENCE [LARGE SCALE GENOMIC DNA]</scope>
    <source>
        <strain evidence="3">Okayama-7 / 130 / ATCC MYA-4618 / FGSC 9003</strain>
    </source>
</reference>
<name>A8PHA0_COPC7</name>
<evidence type="ECO:0000313" key="3">
    <source>
        <dbReference type="Proteomes" id="UP000001861"/>
    </source>
</evidence>
<keyword evidence="3" id="KW-1185">Reference proteome</keyword>